<evidence type="ECO:0000256" key="1">
    <source>
        <dbReference type="ARBA" id="ARBA00001971"/>
    </source>
</evidence>
<comment type="pathway">
    <text evidence="2">Secondary metabolite biosynthesis.</text>
</comment>
<dbReference type="InterPro" id="IPR001128">
    <property type="entry name" value="Cyt_P450"/>
</dbReference>
<dbReference type="GO" id="GO:0005506">
    <property type="term" value="F:iron ion binding"/>
    <property type="evidence" value="ECO:0007669"/>
    <property type="project" value="InterPro"/>
</dbReference>
<name>A0AAW0G7X9_9APHY</name>
<dbReference type="PANTHER" id="PTHR24305:SF187">
    <property type="entry name" value="P450, PUTATIVE (EUROFUNG)-RELATED"/>
    <property type="match status" value="1"/>
</dbReference>
<sequence length="552" mass="62203">MASLPDVTMLTLLLSAGTYGVYHWFEPAGLGSAGALLLAIPLYITLQARHLYSSAFWAFAFTFFSYYSLIIAYTITYRLSSFHPLAQYPGPVACKVSKLWMTFVVSRGYTHKYICELHNIYGDVVRTGPNELSFRDDKATITILKEVEKGPYYDCRNQKGVIPLDGIKSFHDHAIRRKLWNKAFNITSAKEHSEDLKSCVDELLHELDRKRTGVIDIAAWISFLSYDFMGHIVFGSPIGMVKAGRDFTGFAELADSLAYIANVISHIPWIWPFLQSIPNADAPLEIPRKVCKDLVSRRMKSNNTVKRDLYYYLLDEDGLESVKPDETVALMEGTTAIIAGSDTASTMMAHTLFFLMRHRSALKRVQAELDELYNGDGAHPDYTKNIETPYLSACINETMRVYPALLAALQRRVELGSGGKMIASHFVPEGTQVTASLFTMHRDPRHFSPIPETFWPDRWLSQETYVLPSGETIGKDDIVLNRSVYLPFSLGQQNCPGKMFANMEMKAVLSAILHTFDIKPAPETNLDDYENSISDVYITHKGPLPVKLTARR</sequence>
<keyword evidence="11" id="KW-1185">Reference proteome</keyword>
<reference evidence="10 11" key="1">
    <citation type="submission" date="2022-09" db="EMBL/GenBank/DDBJ databases">
        <authorList>
            <person name="Palmer J.M."/>
        </authorList>
    </citation>
    <scope>NUCLEOTIDE SEQUENCE [LARGE SCALE GENOMIC DNA]</scope>
    <source>
        <strain evidence="10 11">DSM 7382</strain>
    </source>
</reference>
<evidence type="ECO:0000256" key="2">
    <source>
        <dbReference type="ARBA" id="ARBA00005179"/>
    </source>
</evidence>
<dbReference type="SUPFAM" id="SSF48264">
    <property type="entry name" value="Cytochrome P450"/>
    <property type="match status" value="1"/>
</dbReference>
<dbReference type="AlphaFoldDB" id="A0AAW0G7X9"/>
<evidence type="ECO:0008006" key="12">
    <source>
        <dbReference type="Google" id="ProtNLM"/>
    </source>
</evidence>
<keyword evidence="5" id="KW-0560">Oxidoreductase</keyword>
<dbReference type="Proteomes" id="UP001385951">
    <property type="component" value="Unassembled WGS sequence"/>
</dbReference>
<evidence type="ECO:0000256" key="8">
    <source>
        <dbReference type="PIRSR" id="PIRSR602403-1"/>
    </source>
</evidence>
<evidence type="ECO:0000256" key="3">
    <source>
        <dbReference type="ARBA" id="ARBA00010617"/>
    </source>
</evidence>
<keyword evidence="9" id="KW-0472">Membrane</keyword>
<keyword evidence="9" id="KW-1133">Transmembrane helix</keyword>
<dbReference type="GO" id="GO:0020037">
    <property type="term" value="F:heme binding"/>
    <property type="evidence" value="ECO:0007669"/>
    <property type="project" value="InterPro"/>
</dbReference>
<gene>
    <name evidence="10" type="ORF">QCA50_007243</name>
</gene>
<comment type="similarity">
    <text evidence="3">Belongs to the cytochrome P450 family.</text>
</comment>
<feature type="binding site" description="axial binding residue" evidence="8">
    <location>
        <position position="495"/>
    </location>
    <ligand>
        <name>heme</name>
        <dbReference type="ChEBI" id="CHEBI:30413"/>
    </ligand>
    <ligandPart>
        <name>Fe</name>
        <dbReference type="ChEBI" id="CHEBI:18248"/>
    </ligandPart>
</feature>
<keyword evidence="8" id="KW-0349">Heme</keyword>
<dbReference type="PRINTS" id="PR00465">
    <property type="entry name" value="EP450IV"/>
</dbReference>
<comment type="cofactor">
    <cofactor evidence="1 8">
        <name>heme</name>
        <dbReference type="ChEBI" id="CHEBI:30413"/>
    </cofactor>
</comment>
<evidence type="ECO:0000313" key="10">
    <source>
        <dbReference type="EMBL" id="KAK7689451.1"/>
    </source>
</evidence>
<dbReference type="Pfam" id="PF00067">
    <property type="entry name" value="p450"/>
    <property type="match status" value="1"/>
</dbReference>
<comment type="caution">
    <text evidence="10">The sequence shown here is derived from an EMBL/GenBank/DDBJ whole genome shotgun (WGS) entry which is preliminary data.</text>
</comment>
<evidence type="ECO:0000313" key="11">
    <source>
        <dbReference type="Proteomes" id="UP001385951"/>
    </source>
</evidence>
<evidence type="ECO:0000256" key="5">
    <source>
        <dbReference type="ARBA" id="ARBA00023002"/>
    </source>
</evidence>
<keyword evidence="6 8" id="KW-0408">Iron</keyword>
<dbReference type="InterPro" id="IPR050121">
    <property type="entry name" value="Cytochrome_P450_monoxygenase"/>
</dbReference>
<feature type="transmembrane region" description="Helical" evidence="9">
    <location>
        <begin position="56"/>
        <end position="75"/>
    </location>
</feature>
<evidence type="ECO:0000256" key="7">
    <source>
        <dbReference type="ARBA" id="ARBA00023033"/>
    </source>
</evidence>
<dbReference type="PRINTS" id="PR00385">
    <property type="entry name" value="P450"/>
</dbReference>
<dbReference type="InterPro" id="IPR036396">
    <property type="entry name" value="Cyt_P450_sf"/>
</dbReference>
<keyword evidence="4 8" id="KW-0479">Metal-binding</keyword>
<evidence type="ECO:0000256" key="9">
    <source>
        <dbReference type="SAM" id="Phobius"/>
    </source>
</evidence>
<dbReference type="GO" id="GO:0016705">
    <property type="term" value="F:oxidoreductase activity, acting on paired donors, with incorporation or reduction of molecular oxygen"/>
    <property type="evidence" value="ECO:0007669"/>
    <property type="project" value="InterPro"/>
</dbReference>
<dbReference type="EMBL" id="JASBNA010000008">
    <property type="protein sequence ID" value="KAK7689451.1"/>
    <property type="molecule type" value="Genomic_DNA"/>
</dbReference>
<dbReference type="InterPro" id="IPR002403">
    <property type="entry name" value="Cyt_P450_E_grp-IV"/>
</dbReference>
<feature type="transmembrane region" description="Helical" evidence="9">
    <location>
        <begin position="20"/>
        <end position="44"/>
    </location>
</feature>
<dbReference type="PANTHER" id="PTHR24305">
    <property type="entry name" value="CYTOCHROME P450"/>
    <property type="match status" value="1"/>
</dbReference>
<proteinExistence type="inferred from homology"/>
<organism evidence="10 11">
    <name type="scientific">Cerrena zonata</name>
    <dbReference type="NCBI Taxonomy" id="2478898"/>
    <lineage>
        <taxon>Eukaryota</taxon>
        <taxon>Fungi</taxon>
        <taxon>Dikarya</taxon>
        <taxon>Basidiomycota</taxon>
        <taxon>Agaricomycotina</taxon>
        <taxon>Agaricomycetes</taxon>
        <taxon>Polyporales</taxon>
        <taxon>Cerrenaceae</taxon>
        <taxon>Cerrena</taxon>
    </lineage>
</organism>
<keyword evidence="7" id="KW-0503">Monooxygenase</keyword>
<dbReference type="Gene3D" id="1.10.630.10">
    <property type="entry name" value="Cytochrome P450"/>
    <property type="match status" value="1"/>
</dbReference>
<dbReference type="GO" id="GO:0004497">
    <property type="term" value="F:monooxygenase activity"/>
    <property type="evidence" value="ECO:0007669"/>
    <property type="project" value="UniProtKB-KW"/>
</dbReference>
<evidence type="ECO:0000256" key="6">
    <source>
        <dbReference type="ARBA" id="ARBA00023004"/>
    </source>
</evidence>
<accession>A0AAW0G7X9</accession>
<keyword evidence="9" id="KW-0812">Transmembrane</keyword>
<protein>
    <recommendedName>
        <fullName evidence="12">Cytochrome P450</fullName>
    </recommendedName>
</protein>
<evidence type="ECO:0000256" key="4">
    <source>
        <dbReference type="ARBA" id="ARBA00022723"/>
    </source>
</evidence>